<dbReference type="Pfam" id="PF03478">
    <property type="entry name" value="Beta-prop_KIB1-4"/>
    <property type="match status" value="1"/>
</dbReference>
<organism evidence="3">
    <name type="scientific">Brachypodium distachyon</name>
    <name type="common">Purple false brome</name>
    <name type="synonym">Trachynia distachya</name>
    <dbReference type="NCBI Taxonomy" id="15368"/>
    <lineage>
        <taxon>Eukaryota</taxon>
        <taxon>Viridiplantae</taxon>
        <taxon>Streptophyta</taxon>
        <taxon>Embryophyta</taxon>
        <taxon>Tracheophyta</taxon>
        <taxon>Spermatophyta</taxon>
        <taxon>Magnoliopsida</taxon>
        <taxon>Liliopsida</taxon>
        <taxon>Poales</taxon>
        <taxon>Poaceae</taxon>
        <taxon>BOP clade</taxon>
        <taxon>Pooideae</taxon>
        <taxon>Stipodae</taxon>
        <taxon>Brachypodieae</taxon>
        <taxon>Brachypodium</taxon>
    </lineage>
</organism>
<reference evidence="4" key="3">
    <citation type="submission" date="2018-08" db="UniProtKB">
        <authorList>
            <consortium name="EnsemblPlants"/>
        </authorList>
    </citation>
    <scope>IDENTIFICATION</scope>
    <source>
        <strain evidence="4">cv. Bd21</strain>
    </source>
</reference>
<dbReference type="InParanoid" id="A0A0Q3ED10"/>
<feature type="domain" description="F-box" evidence="1">
    <location>
        <begin position="16"/>
        <end position="45"/>
    </location>
</feature>
<dbReference type="ExpressionAtlas" id="A0A0Q3ED10">
    <property type="expression patterns" value="baseline"/>
</dbReference>
<dbReference type="CDD" id="cd09917">
    <property type="entry name" value="F-box_SF"/>
    <property type="match status" value="1"/>
</dbReference>
<dbReference type="Gene3D" id="1.20.1280.50">
    <property type="match status" value="1"/>
</dbReference>
<gene>
    <name evidence="3" type="ORF">BRADI_4g00310v3</name>
</gene>
<dbReference type="EnsemblPlants" id="KQJ85567">
    <property type="protein sequence ID" value="KQJ85567"/>
    <property type="gene ID" value="BRADI_4g00310v3"/>
</dbReference>
<reference evidence="3 4" key="1">
    <citation type="journal article" date="2010" name="Nature">
        <title>Genome sequencing and analysis of the model grass Brachypodium distachyon.</title>
        <authorList>
            <consortium name="International Brachypodium Initiative"/>
        </authorList>
    </citation>
    <scope>NUCLEOTIDE SEQUENCE [LARGE SCALE GENOMIC DNA]</scope>
    <source>
        <strain evidence="3 4">Bd21</strain>
    </source>
</reference>
<evidence type="ECO:0000259" key="1">
    <source>
        <dbReference type="Pfam" id="PF00646"/>
    </source>
</evidence>
<evidence type="ECO:0000313" key="3">
    <source>
        <dbReference type="EMBL" id="KQJ85567.1"/>
    </source>
</evidence>
<dbReference type="Proteomes" id="UP000008810">
    <property type="component" value="Chromosome 4"/>
</dbReference>
<sequence length="381" mass="42210">MDQDQEEEDSGWSSFLPELLRLICCRLPLPDVPRFGAVCKHWNSCAFPVFPADVSPLLISTVAGTVHCYDPCLNKMLVLATPLRAPDSSRIFSAAAGGWVMLRTPRKTVLFANLLDGSMLETPQQQGNEDDHHGFMCCGTPPRNCLLLSLYANMGTLKVQSWDGKNWARFEVGDDMEGWLTRARFTMSPCCNPVLHRGLLYCLGEEGNLGLYDTRFRRWIVLREPAGFGAEFRYKSCYLIESQGELLAALTGKNGAPVYVLKLNERKMAWERVTSLGGRSLFTGTPSSLSMPTAGANKVYLPRFYGRPQVIQAEVATSGGRLFFVAKQEGSRSGDGVDSTAWCYDLESDSDKQFTGSKNLLQYVWVHLGRAADPDDGMDTG</sequence>
<dbReference type="EMBL" id="CM000883">
    <property type="protein sequence ID" value="KQJ85567.1"/>
    <property type="molecule type" value="Genomic_DNA"/>
</dbReference>
<dbReference type="Gramene" id="KQJ85567">
    <property type="protein sequence ID" value="KQJ85567"/>
    <property type="gene ID" value="BRADI_4g00310v3"/>
</dbReference>
<protein>
    <submittedName>
        <fullName evidence="3 4">Uncharacterized protein</fullName>
    </submittedName>
</protein>
<dbReference type="InterPro" id="IPR036047">
    <property type="entry name" value="F-box-like_dom_sf"/>
</dbReference>
<evidence type="ECO:0000313" key="4">
    <source>
        <dbReference type="EnsemblPlants" id="KQJ85567"/>
    </source>
</evidence>
<dbReference type="AlphaFoldDB" id="A0A0Q3ED10"/>
<feature type="domain" description="KIB1-4 beta-propeller" evidence="2">
    <location>
        <begin position="83"/>
        <end position="295"/>
    </location>
</feature>
<keyword evidence="5" id="KW-1185">Reference proteome</keyword>
<proteinExistence type="predicted"/>
<dbReference type="SUPFAM" id="SSF50965">
    <property type="entry name" value="Galactose oxidase, central domain"/>
    <property type="match status" value="1"/>
</dbReference>
<name>A0A0Q3ED10_BRADI</name>
<dbReference type="Pfam" id="PF00646">
    <property type="entry name" value="F-box"/>
    <property type="match status" value="1"/>
</dbReference>
<dbReference type="PANTHER" id="PTHR33127">
    <property type="entry name" value="TRANSMEMBRANE PROTEIN"/>
    <property type="match status" value="1"/>
</dbReference>
<dbReference type="SUPFAM" id="SSF81383">
    <property type="entry name" value="F-box domain"/>
    <property type="match status" value="1"/>
</dbReference>
<dbReference type="OrthoDB" id="675515at2759"/>
<accession>A0A0Q3ED10</accession>
<reference evidence="3" key="2">
    <citation type="submission" date="2017-06" db="EMBL/GenBank/DDBJ databases">
        <title>WGS assembly of Brachypodium distachyon.</title>
        <authorList>
            <consortium name="The International Brachypodium Initiative"/>
            <person name="Lucas S."/>
            <person name="Harmon-Smith M."/>
            <person name="Lail K."/>
            <person name="Tice H."/>
            <person name="Grimwood J."/>
            <person name="Bruce D."/>
            <person name="Barry K."/>
            <person name="Shu S."/>
            <person name="Lindquist E."/>
            <person name="Wang M."/>
            <person name="Pitluck S."/>
            <person name="Vogel J.P."/>
            <person name="Garvin D.F."/>
            <person name="Mockler T.C."/>
            <person name="Schmutz J."/>
            <person name="Rokhsar D."/>
            <person name="Bevan M.W."/>
        </authorList>
    </citation>
    <scope>NUCLEOTIDE SEQUENCE</scope>
    <source>
        <strain evidence="3">Bd21</strain>
    </source>
</reference>
<dbReference type="InterPro" id="IPR005174">
    <property type="entry name" value="KIB1-4_b-propeller"/>
</dbReference>
<dbReference type="InterPro" id="IPR001810">
    <property type="entry name" value="F-box_dom"/>
</dbReference>
<dbReference type="PANTHER" id="PTHR33127:SF31">
    <property type="entry name" value="F-BOX DOMAIN-CONTAINING PROTEIN"/>
    <property type="match status" value="1"/>
</dbReference>
<evidence type="ECO:0000259" key="2">
    <source>
        <dbReference type="Pfam" id="PF03478"/>
    </source>
</evidence>
<evidence type="ECO:0000313" key="5">
    <source>
        <dbReference type="Proteomes" id="UP000008810"/>
    </source>
</evidence>
<dbReference type="InterPro" id="IPR011043">
    <property type="entry name" value="Gal_Oxase/kelch_b-propeller"/>
</dbReference>